<reference evidence="2" key="1">
    <citation type="submission" date="2016-10" db="EMBL/GenBank/DDBJ databases">
        <authorList>
            <person name="Varghese N."/>
            <person name="Submissions S."/>
        </authorList>
    </citation>
    <scope>NUCLEOTIDE SEQUENCE [LARGE SCALE GENOMIC DNA]</scope>
    <source>
        <strain evidence="2">Gh-67</strain>
    </source>
</reference>
<name>A0A1G7TG63_9SPHI</name>
<protein>
    <submittedName>
        <fullName evidence="1">Uncharacterized protein</fullName>
    </submittedName>
</protein>
<organism evidence="1 2">
    <name type="scientific">Mucilaginibacter gossypii</name>
    <dbReference type="NCBI Taxonomy" id="551996"/>
    <lineage>
        <taxon>Bacteria</taxon>
        <taxon>Pseudomonadati</taxon>
        <taxon>Bacteroidota</taxon>
        <taxon>Sphingobacteriia</taxon>
        <taxon>Sphingobacteriales</taxon>
        <taxon>Sphingobacteriaceae</taxon>
        <taxon>Mucilaginibacter</taxon>
    </lineage>
</organism>
<keyword evidence="2" id="KW-1185">Reference proteome</keyword>
<sequence length="36" mass="4098">MVIYLTRYNNTKQTDTITHYSERKLLTGLAIAALIA</sequence>
<evidence type="ECO:0000313" key="2">
    <source>
        <dbReference type="Proteomes" id="UP000199705"/>
    </source>
</evidence>
<accession>A0A1G7TG63</accession>
<evidence type="ECO:0000313" key="1">
    <source>
        <dbReference type="EMBL" id="SDG33540.1"/>
    </source>
</evidence>
<dbReference type="EMBL" id="FNCG01000003">
    <property type="protein sequence ID" value="SDG33540.1"/>
    <property type="molecule type" value="Genomic_DNA"/>
</dbReference>
<proteinExistence type="predicted"/>
<dbReference type="AlphaFoldDB" id="A0A1G7TG63"/>
<dbReference type="Proteomes" id="UP000199705">
    <property type="component" value="Unassembled WGS sequence"/>
</dbReference>
<gene>
    <name evidence="1" type="ORF">SAMN05192573_103128</name>
</gene>